<evidence type="ECO:0000256" key="6">
    <source>
        <dbReference type="ARBA" id="ARBA00023136"/>
    </source>
</evidence>
<dbReference type="PANTHER" id="PTHR30561">
    <property type="entry name" value="SMR FAMILY PROTON-DEPENDENT DRUG EFFLUX TRANSPORTER SUGE"/>
    <property type="match status" value="1"/>
</dbReference>
<dbReference type="InterPro" id="IPR000390">
    <property type="entry name" value="Small_drug/metabolite_transptr"/>
</dbReference>
<dbReference type="Gene3D" id="1.10.3730.20">
    <property type="match status" value="1"/>
</dbReference>
<dbReference type="InterPro" id="IPR037185">
    <property type="entry name" value="EmrE-like"/>
</dbReference>
<evidence type="ECO:0000256" key="7">
    <source>
        <dbReference type="SAM" id="Phobius"/>
    </source>
</evidence>
<dbReference type="AlphaFoldDB" id="A0A0F9HNJ3"/>
<feature type="transmembrane region" description="Helical" evidence="7">
    <location>
        <begin position="40"/>
        <end position="61"/>
    </location>
</feature>
<evidence type="ECO:0000256" key="4">
    <source>
        <dbReference type="ARBA" id="ARBA00022692"/>
    </source>
</evidence>
<evidence type="ECO:0000256" key="1">
    <source>
        <dbReference type="ARBA" id="ARBA00004651"/>
    </source>
</evidence>
<comment type="caution">
    <text evidence="8">The sequence shown here is derived from an EMBL/GenBank/DDBJ whole genome shotgun (WGS) entry which is preliminary data.</text>
</comment>
<accession>A0A0F9HNJ3</accession>
<comment type="subcellular location">
    <subcellularLocation>
        <location evidence="1">Cell membrane</location>
        <topology evidence="1">Multi-pass membrane protein</topology>
    </subcellularLocation>
</comment>
<dbReference type="GO" id="GO:0022857">
    <property type="term" value="F:transmembrane transporter activity"/>
    <property type="evidence" value="ECO:0007669"/>
    <property type="project" value="InterPro"/>
</dbReference>
<keyword evidence="2" id="KW-0813">Transport</keyword>
<dbReference type="GO" id="GO:0005886">
    <property type="term" value="C:plasma membrane"/>
    <property type="evidence" value="ECO:0007669"/>
    <property type="project" value="UniProtKB-SubCell"/>
</dbReference>
<reference evidence="8" key="1">
    <citation type="journal article" date="2015" name="Nature">
        <title>Complex archaea that bridge the gap between prokaryotes and eukaryotes.</title>
        <authorList>
            <person name="Spang A."/>
            <person name="Saw J.H."/>
            <person name="Jorgensen S.L."/>
            <person name="Zaremba-Niedzwiedzka K."/>
            <person name="Martijn J."/>
            <person name="Lind A.E."/>
            <person name="van Eijk R."/>
            <person name="Schleper C."/>
            <person name="Guy L."/>
            <person name="Ettema T.J."/>
        </authorList>
    </citation>
    <scope>NUCLEOTIDE SEQUENCE</scope>
</reference>
<keyword evidence="6 7" id="KW-0472">Membrane</keyword>
<evidence type="ECO:0000313" key="8">
    <source>
        <dbReference type="EMBL" id="KKL76717.1"/>
    </source>
</evidence>
<evidence type="ECO:0000256" key="3">
    <source>
        <dbReference type="ARBA" id="ARBA00022475"/>
    </source>
</evidence>
<dbReference type="InterPro" id="IPR045324">
    <property type="entry name" value="Small_multidrug_res"/>
</dbReference>
<feature type="transmembrane region" description="Helical" evidence="7">
    <location>
        <begin position="68"/>
        <end position="91"/>
    </location>
</feature>
<evidence type="ECO:0000256" key="2">
    <source>
        <dbReference type="ARBA" id="ARBA00022448"/>
    </source>
</evidence>
<evidence type="ECO:0008006" key="9">
    <source>
        <dbReference type="Google" id="ProtNLM"/>
    </source>
</evidence>
<organism evidence="8">
    <name type="scientific">marine sediment metagenome</name>
    <dbReference type="NCBI Taxonomy" id="412755"/>
    <lineage>
        <taxon>unclassified sequences</taxon>
        <taxon>metagenomes</taxon>
        <taxon>ecological metagenomes</taxon>
    </lineage>
</organism>
<dbReference type="Pfam" id="PF00893">
    <property type="entry name" value="Multi_Drug_Res"/>
    <property type="match status" value="1"/>
</dbReference>
<dbReference type="PANTHER" id="PTHR30561:SF0">
    <property type="entry name" value="GUANIDINIUM EXPORTER"/>
    <property type="match status" value="1"/>
</dbReference>
<sequence>MGLPGRPDTMEVEMAWIALFIAGLLETAWAAGLKSLSGGFRLSLLIATAALMLASLGALYWSMRSLPLGIAYPIWTGIGSVGSVVVGITVFKQDIGIFGIAGVACLMIGIFLVSLETH</sequence>
<name>A0A0F9HNJ3_9ZZZZ</name>
<proteinExistence type="predicted"/>
<keyword evidence="3" id="KW-1003">Cell membrane</keyword>
<dbReference type="EMBL" id="LAZR01023960">
    <property type="protein sequence ID" value="KKL76717.1"/>
    <property type="molecule type" value="Genomic_DNA"/>
</dbReference>
<feature type="transmembrane region" description="Helical" evidence="7">
    <location>
        <begin position="97"/>
        <end position="115"/>
    </location>
</feature>
<keyword evidence="5 7" id="KW-1133">Transmembrane helix</keyword>
<dbReference type="SUPFAM" id="SSF103481">
    <property type="entry name" value="Multidrug resistance efflux transporter EmrE"/>
    <property type="match status" value="1"/>
</dbReference>
<evidence type="ECO:0000256" key="5">
    <source>
        <dbReference type="ARBA" id="ARBA00022989"/>
    </source>
</evidence>
<keyword evidence="4 7" id="KW-0812">Transmembrane</keyword>
<gene>
    <name evidence="8" type="ORF">LCGC14_2042100</name>
</gene>
<protein>
    <recommendedName>
        <fullName evidence="9">Quaternary ammonium compound-resistance protein SugE</fullName>
    </recommendedName>
</protein>